<keyword evidence="2" id="KW-0788">Thiol protease</keyword>
<dbReference type="OrthoDB" id="265306at2759"/>
<dbReference type="Pfam" id="PF00443">
    <property type="entry name" value="UCH"/>
    <property type="match status" value="1"/>
</dbReference>
<gene>
    <name evidence="5" type="ORF">DGYR_LOCUS1204</name>
</gene>
<name>A0A7I8V858_9ANNE</name>
<dbReference type="PROSITE" id="PS00973">
    <property type="entry name" value="USP_2"/>
    <property type="match status" value="1"/>
</dbReference>
<dbReference type="InterPro" id="IPR028889">
    <property type="entry name" value="USP"/>
</dbReference>
<comment type="caution">
    <text evidence="5">The sequence shown here is derived from an EMBL/GenBank/DDBJ whole genome shotgun (WGS) entry which is preliminary data.</text>
</comment>
<sequence length="498" mass="57061">MNRSTVDTNRSKYSKTTGRKRSPDLYAIVRNQKLPPLPYSPSKTNPTVETRKIPDYSKSTKPFFEADERFITTSKKYPDVSRPRRDSFDSRGSSARATKRYLSTNLINVSEPSNIDRRRSDSTDRLTSIKLGGDTNNNYRSKSFEKKANNNTPRTNRNCGLKGLRNLGNTCFMNSIIQCLSNTKLLREYCFYGNYENDINKKSSMKGNLIRAFSDLLKQLWSDSSASISPRDFKEQIGKFSSRFDGYSQHDSQEFLLYLLEGLHNDLNLSREKEKRYIDSSDNVDSTPAAEKAEKMWKLYKNCEKSKIVDIFVGQLQSSLKCDKCSYTSNTFEPLWMLHLPLTGQSSKLETCLSQFTKEEVLDRDEKPMCAKCKCRQKSHKKFSIRRFPKVLIIQLKRFQHGSYLTSKLNSSINYPTKGLNMQGHASDGVSAPIYDLYAVSNHSGSPQYGHYTADALNSETGTWHHFNDSIVSTIYDSSVVTENGYVLFYVSRERTEL</sequence>
<dbReference type="CDD" id="cd02674">
    <property type="entry name" value="Peptidase_C19R"/>
    <property type="match status" value="1"/>
</dbReference>
<comment type="similarity">
    <text evidence="2">Belongs to the peptidase C19 family.</text>
</comment>
<feature type="region of interest" description="Disordered" evidence="3">
    <location>
        <begin position="75"/>
        <end position="95"/>
    </location>
</feature>
<feature type="domain" description="USP" evidence="4">
    <location>
        <begin position="162"/>
        <end position="493"/>
    </location>
</feature>
<evidence type="ECO:0000256" key="1">
    <source>
        <dbReference type="ARBA" id="ARBA00000707"/>
    </source>
</evidence>
<organism evidence="5 6">
    <name type="scientific">Dimorphilus gyrociliatus</name>
    <dbReference type="NCBI Taxonomy" id="2664684"/>
    <lineage>
        <taxon>Eukaryota</taxon>
        <taxon>Metazoa</taxon>
        <taxon>Spiralia</taxon>
        <taxon>Lophotrochozoa</taxon>
        <taxon>Annelida</taxon>
        <taxon>Polychaeta</taxon>
        <taxon>Polychaeta incertae sedis</taxon>
        <taxon>Dinophilidae</taxon>
        <taxon>Dimorphilus</taxon>
    </lineage>
</organism>
<dbReference type="GO" id="GO:0006508">
    <property type="term" value="P:proteolysis"/>
    <property type="evidence" value="ECO:0007669"/>
    <property type="project" value="UniProtKB-KW"/>
</dbReference>
<dbReference type="SUPFAM" id="SSF54001">
    <property type="entry name" value="Cysteine proteinases"/>
    <property type="match status" value="1"/>
</dbReference>
<dbReference type="GO" id="GO:0016579">
    <property type="term" value="P:protein deubiquitination"/>
    <property type="evidence" value="ECO:0007669"/>
    <property type="project" value="InterPro"/>
</dbReference>
<feature type="region of interest" description="Disordered" evidence="3">
    <location>
        <begin position="1"/>
        <end position="54"/>
    </location>
</feature>
<evidence type="ECO:0000256" key="3">
    <source>
        <dbReference type="SAM" id="MobiDB-lite"/>
    </source>
</evidence>
<evidence type="ECO:0000259" key="4">
    <source>
        <dbReference type="PROSITE" id="PS50235"/>
    </source>
</evidence>
<comment type="catalytic activity">
    <reaction evidence="1 2">
        <text>Thiol-dependent hydrolysis of ester, thioester, amide, peptide and isopeptide bonds formed by the C-terminal Gly of ubiquitin (a 76-residue protein attached to proteins as an intracellular targeting signal).</text>
        <dbReference type="EC" id="3.4.19.12"/>
    </reaction>
</comment>
<dbReference type="AlphaFoldDB" id="A0A7I8V858"/>
<feature type="compositionally biased region" description="Basic and acidic residues" evidence="3">
    <location>
        <begin position="75"/>
        <end position="89"/>
    </location>
</feature>
<feature type="compositionally biased region" description="Basic and acidic residues" evidence="3">
    <location>
        <begin position="114"/>
        <end position="124"/>
    </location>
</feature>
<dbReference type="PANTHER" id="PTHR21646">
    <property type="entry name" value="UBIQUITIN CARBOXYL-TERMINAL HYDROLASE"/>
    <property type="match status" value="1"/>
</dbReference>
<dbReference type="InterPro" id="IPR001394">
    <property type="entry name" value="Peptidase_C19_UCH"/>
</dbReference>
<dbReference type="PANTHER" id="PTHR21646:SF23">
    <property type="entry name" value="UBIQUITIN CARBOXYL-TERMINAL HYDROLASE USP2"/>
    <property type="match status" value="1"/>
</dbReference>
<dbReference type="InterPro" id="IPR038765">
    <property type="entry name" value="Papain-like_cys_pep_sf"/>
</dbReference>
<evidence type="ECO:0000313" key="6">
    <source>
        <dbReference type="Proteomes" id="UP000549394"/>
    </source>
</evidence>
<dbReference type="Gene3D" id="3.90.70.10">
    <property type="entry name" value="Cysteine proteinases"/>
    <property type="match status" value="1"/>
</dbReference>
<keyword evidence="2" id="KW-0645">Protease</keyword>
<dbReference type="InterPro" id="IPR050185">
    <property type="entry name" value="Ub_carboxyl-term_hydrolase"/>
</dbReference>
<dbReference type="EMBL" id="CAJFCJ010000002">
    <property type="protein sequence ID" value="CAD5111993.1"/>
    <property type="molecule type" value="Genomic_DNA"/>
</dbReference>
<evidence type="ECO:0000313" key="5">
    <source>
        <dbReference type="EMBL" id="CAD5111993.1"/>
    </source>
</evidence>
<keyword evidence="6" id="KW-1185">Reference proteome</keyword>
<dbReference type="GO" id="GO:0004843">
    <property type="term" value="F:cysteine-type deubiquitinase activity"/>
    <property type="evidence" value="ECO:0007669"/>
    <property type="project" value="UniProtKB-UniRule"/>
</dbReference>
<evidence type="ECO:0000256" key="2">
    <source>
        <dbReference type="RuleBase" id="RU366025"/>
    </source>
</evidence>
<protein>
    <recommendedName>
        <fullName evidence="2">Ubiquitin carboxyl-terminal hydrolase</fullName>
        <ecNumber evidence="2">3.4.19.12</ecNumber>
    </recommendedName>
</protein>
<proteinExistence type="inferred from homology"/>
<dbReference type="EC" id="3.4.19.12" evidence="2"/>
<dbReference type="InterPro" id="IPR018200">
    <property type="entry name" value="USP_CS"/>
</dbReference>
<accession>A0A7I8V858</accession>
<reference evidence="5 6" key="1">
    <citation type="submission" date="2020-08" db="EMBL/GenBank/DDBJ databases">
        <authorList>
            <person name="Hejnol A."/>
        </authorList>
    </citation>
    <scope>NUCLEOTIDE SEQUENCE [LARGE SCALE GENOMIC DNA]</scope>
</reference>
<dbReference type="Proteomes" id="UP000549394">
    <property type="component" value="Unassembled WGS sequence"/>
</dbReference>
<dbReference type="PROSITE" id="PS50235">
    <property type="entry name" value="USP_3"/>
    <property type="match status" value="1"/>
</dbReference>
<keyword evidence="2" id="KW-0833">Ubl conjugation pathway</keyword>
<dbReference type="PROSITE" id="PS00972">
    <property type="entry name" value="USP_1"/>
    <property type="match status" value="1"/>
</dbReference>
<feature type="region of interest" description="Disordered" evidence="3">
    <location>
        <begin position="114"/>
        <end position="155"/>
    </location>
</feature>
<keyword evidence="2" id="KW-0378">Hydrolase</keyword>